<keyword evidence="7" id="KW-0472">Membrane</keyword>
<protein>
    <recommendedName>
        <fullName evidence="8">Mitochondrial import inner membrane translocase subunit TIM22</fullName>
    </recommendedName>
</protein>
<dbReference type="Pfam" id="PF02466">
    <property type="entry name" value="Tim17"/>
    <property type="match status" value="1"/>
</dbReference>
<dbReference type="GO" id="GO:0030943">
    <property type="term" value="F:mitochondrion targeting sequence binding"/>
    <property type="evidence" value="ECO:0007669"/>
    <property type="project" value="TreeGrafter"/>
</dbReference>
<keyword evidence="8" id="KW-0811">Translocation</keyword>
<keyword evidence="8" id="KW-0813">Transport</keyword>
<keyword evidence="5" id="KW-1133">Transmembrane helix</keyword>
<name>A0A7S2M405_9STRA</name>
<keyword evidence="8" id="KW-0653">Protein transport</keyword>
<dbReference type="GO" id="GO:0045039">
    <property type="term" value="P:protein insertion into mitochondrial inner membrane"/>
    <property type="evidence" value="ECO:0007669"/>
    <property type="project" value="UniProtKB-UniRule"/>
</dbReference>
<evidence type="ECO:0000313" key="9">
    <source>
        <dbReference type="EMBL" id="CAD9622761.1"/>
    </source>
</evidence>
<comment type="similarity">
    <text evidence="2 8">Belongs to the Tim17/Tim22/Tim23 family.</text>
</comment>
<evidence type="ECO:0000256" key="8">
    <source>
        <dbReference type="RuleBase" id="RU367038"/>
    </source>
</evidence>
<evidence type="ECO:0000256" key="4">
    <source>
        <dbReference type="ARBA" id="ARBA00022792"/>
    </source>
</evidence>
<evidence type="ECO:0000256" key="2">
    <source>
        <dbReference type="ARBA" id="ARBA00008444"/>
    </source>
</evidence>
<evidence type="ECO:0000256" key="7">
    <source>
        <dbReference type="ARBA" id="ARBA00023136"/>
    </source>
</evidence>
<dbReference type="PANTHER" id="PTHR14110:SF0">
    <property type="entry name" value="MITOCHONDRIAL IMPORT INNER MEMBRANE TRANSLOCASE SUBUNIT TIM22"/>
    <property type="match status" value="1"/>
</dbReference>
<keyword evidence="6 8" id="KW-0496">Mitochondrion</keyword>
<dbReference type="InterPro" id="IPR039175">
    <property type="entry name" value="TIM22"/>
</dbReference>
<dbReference type="GO" id="GO:0042721">
    <property type="term" value="C:TIM22 mitochondrial import inner membrane insertion complex"/>
    <property type="evidence" value="ECO:0007669"/>
    <property type="project" value="UniProtKB-UniRule"/>
</dbReference>
<comment type="function">
    <text evidence="8">Essential core component of the TIM22 complex, a complex that mediates the import and insertion of multi-pass transmembrane proteins into the mitochondrial inner membrane. In the TIM22 complex, it constitutes the voltage-activated and signal-gated channel. Forms a twin-pore translocase that uses the membrane potential as external driving force in 2 voltage-dependent steps.</text>
</comment>
<evidence type="ECO:0000256" key="6">
    <source>
        <dbReference type="ARBA" id="ARBA00023128"/>
    </source>
</evidence>
<dbReference type="AlphaFoldDB" id="A0A7S2M405"/>
<keyword evidence="3" id="KW-0812">Transmembrane</keyword>
<comment type="subunit">
    <text evidence="8">Component of the TIM22 complex.</text>
</comment>
<dbReference type="EMBL" id="HBGZ01026574">
    <property type="protein sequence ID" value="CAD9622761.1"/>
    <property type="molecule type" value="Transcribed_RNA"/>
</dbReference>
<accession>A0A7S2M405</accession>
<comment type="subcellular location">
    <subcellularLocation>
        <location evidence="1 8">Mitochondrion inner membrane</location>
        <topology evidence="1 8">Multi-pass membrane protein</topology>
    </subcellularLocation>
</comment>
<sequence length="188" mass="19492">MGGDSFSSGAFNDPKHVVSGPGLERTIYSSSIGAAAGIFYGGCAAAWFPDPVESVGKFGGASGRTSFRALGQTVLRPAMWFSFAAGAFTATECAMEAARNETKDVWNTLAAGMVGGAVVGLTNGRPQVVAATAIATGIFMVALDLTGSKTVFDEKALDHKRMGLLPETHKESAALSALKSQYPQHKNL</sequence>
<gene>
    <name evidence="9" type="ORF">SMAR0320_LOCUS18872</name>
</gene>
<evidence type="ECO:0000256" key="3">
    <source>
        <dbReference type="ARBA" id="ARBA00022692"/>
    </source>
</evidence>
<proteinExistence type="inferred from homology"/>
<reference evidence="9" key="1">
    <citation type="submission" date="2021-01" db="EMBL/GenBank/DDBJ databases">
        <authorList>
            <person name="Corre E."/>
            <person name="Pelletier E."/>
            <person name="Niang G."/>
            <person name="Scheremetjew M."/>
            <person name="Finn R."/>
            <person name="Kale V."/>
            <person name="Holt S."/>
            <person name="Cochrane G."/>
            <person name="Meng A."/>
            <person name="Brown T."/>
            <person name="Cohen L."/>
        </authorList>
    </citation>
    <scope>NUCLEOTIDE SEQUENCE</scope>
    <source>
        <strain evidence="9">SM1012Den-03</strain>
    </source>
</reference>
<organism evidence="9">
    <name type="scientific">Skeletonema marinoi</name>
    <dbReference type="NCBI Taxonomy" id="267567"/>
    <lineage>
        <taxon>Eukaryota</taxon>
        <taxon>Sar</taxon>
        <taxon>Stramenopiles</taxon>
        <taxon>Ochrophyta</taxon>
        <taxon>Bacillariophyta</taxon>
        <taxon>Coscinodiscophyceae</taxon>
        <taxon>Thalassiosirophycidae</taxon>
        <taxon>Thalassiosirales</taxon>
        <taxon>Skeletonemataceae</taxon>
        <taxon>Skeletonema</taxon>
        <taxon>Skeletonema marinoi-dohrnii complex</taxon>
    </lineage>
</organism>
<evidence type="ECO:0000256" key="1">
    <source>
        <dbReference type="ARBA" id="ARBA00004448"/>
    </source>
</evidence>
<evidence type="ECO:0000256" key="5">
    <source>
        <dbReference type="ARBA" id="ARBA00022989"/>
    </source>
</evidence>
<dbReference type="PANTHER" id="PTHR14110">
    <property type="entry name" value="MITOCHONDRIAL IMPORT INNER MEMBRANE TRANSLOCASE SUBUNIT TIM22"/>
    <property type="match status" value="1"/>
</dbReference>
<keyword evidence="4 8" id="KW-0999">Mitochondrion inner membrane</keyword>
<dbReference type="GO" id="GO:0008320">
    <property type="term" value="F:protein transmembrane transporter activity"/>
    <property type="evidence" value="ECO:0007669"/>
    <property type="project" value="UniProtKB-UniRule"/>
</dbReference>